<sequence>MWFYSIDLKIFGWTNSFVIQHINLFSFYSSDCISATFVCVSNWNILNIQNNVYVEGIYDSTTTSVIEEFVDVFDDSFSRTTNLWNPKVADPKLKPYSGKRFKDIKSCFQLYIQYGLQGGFNVRKSTQKVKNKIIVTKYIVCSHGGSHETSMSKLKKHSDDAMSESSHTSSAVGDQVRRRNTITKKCECNAKVILKSLGSLGLNGYVVSCFIEGHNHPLASESGKEFFRANRSMTALLLFYRCWTDSQKIVNRLTLYCLNIILSRYNLIFPN</sequence>
<name>A0AAD8NBC4_9APIA</name>
<feature type="region of interest" description="Disordered" evidence="1">
    <location>
        <begin position="146"/>
        <end position="176"/>
    </location>
</feature>
<dbReference type="Pfam" id="PF03101">
    <property type="entry name" value="FAR1"/>
    <property type="match status" value="1"/>
</dbReference>
<evidence type="ECO:0000313" key="4">
    <source>
        <dbReference type="Proteomes" id="UP001237642"/>
    </source>
</evidence>
<dbReference type="PANTHER" id="PTHR47718:SF12">
    <property type="entry name" value="PROTEIN FAR1-RELATED SEQUENCE"/>
    <property type="match status" value="1"/>
</dbReference>
<feature type="domain" description="FAR1" evidence="2">
    <location>
        <begin position="110"/>
        <end position="219"/>
    </location>
</feature>
<evidence type="ECO:0000256" key="1">
    <source>
        <dbReference type="SAM" id="MobiDB-lite"/>
    </source>
</evidence>
<reference evidence="3" key="2">
    <citation type="submission" date="2023-05" db="EMBL/GenBank/DDBJ databases">
        <authorList>
            <person name="Schelkunov M.I."/>
        </authorList>
    </citation>
    <scope>NUCLEOTIDE SEQUENCE</scope>
    <source>
        <strain evidence="3">Hsosn_3</strain>
        <tissue evidence="3">Leaf</tissue>
    </source>
</reference>
<dbReference type="EMBL" id="JAUIZM010000001">
    <property type="protein sequence ID" value="KAK1402887.1"/>
    <property type="molecule type" value="Genomic_DNA"/>
</dbReference>
<dbReference type="PANTHER" id="PTHR47718">
    <property type="entry name" value="OS01G0519700 PROTEIN"/>
    <property type="match status" value="1"/>
</dbReference>
<comment type="caution">
    <text evidence="3">The sequence shown here is derived from an EMBL/GenBank/DDBJ whole genome shotgun (WGS) entry which is preliminary data.</text>
</comment>
<evidence type="ECO:0000313" key="3">
    <source>
        <dbReference type="EMBL" id="KAK1402887.1"/>
    </source>
</evidence>
<protein>
    <recommendedName>
        <fullName evidence="2">FAR1 domain-containing protein</fullName>
    </recommendedName>
</protein>
<proteinExistence type="predicted"/>
<feature type="compositionally biased region" description="Polar residues" evidence="1">
    <location>
        <begin position="163"/>
        <end position="172"/>
    </location>
</feature>
<evidence type="ECO:0000259" key="2">
    <source>
        <dbReference type="Pfam" id="PF03101"/>
    </source>
</evidence>
<gene>
    <name evidence="3" type="ORF">POM88_002492</name>
</gene>
<keyword evidence="4" id="KW-1185">Reference proteome</keyword>
<reference evidence="3" key="1">
    <citation type="submission" date="2023-02" db="EMBL/GenBank/DDBJ databases">
        <title>Genome of toxic invasive species Heracleum sosnowskyi carries increased number of genes despite the absence of recent whole-genome duplications.</title>
        <authorList>
            <person name="Schelkunov M."/>
            <person name="Shtratnikova V."/>
            <person name="Makarenko M."/>
            <person name="Klepikova A."/>
            <person name="Omelchenko D."/>
            <person name="Novikova G."/>
            <person name="Obukhova E."/>
            <person name="Bogdanov V."/>
            <person name="Penin A."/>
            <person name="Logacheva M."/>
        </authorList>
    </citation>
    <scope>NUCLEOTIDE SEQUENCE</scope>
    <source>
        <strain evidence="3">Hsosn_3</strain>
        <tissue evidence="3">Leaf</tissue>
    </source>
</reference>
<dbReference type="InterPro" id="IPR004330">
    <property type="entry name" value="FAR1_DNA_bnd_dom"/>
</dbReference>
<organism evidence="3 4">
    <name type="scientific">Heracleum sosnowskyi</name>
    <dbReference type="NCBI Taxonomy" id="360622"/>
    <lineage>
        <taxon>Eukaryota</taxon>
        <taxon>Viridiplantae</taxon>
        <taxon>Streptophyta</taxon>
        <taxon>Embryophyta</taxon>
        <taxon>Tracheophyta</taxon>
        <taxon>Spermatophyta</taxon>
        <taxon>Magnoliopsida</taxon>
        <taxon>eudicotyledons</taxon>
        <taxon>Gunneridae</taxon>
        <taxon>Pentapetalae</taxon>
        <taxon>asterids</taxon>
        <taxon>campanulids</taxon>
        <taxon>Apiales</taxon>
        <taxon>Apiaceae</taxon>
        <taxon>Apioideae</taxon>
        <taxon>apioid superclade</taxon>
        <taxon>Tordylieae</taxon>
        <taxon>Tordyliinae</taxon>
        <taxon>Heracleum</taxon>
    </lineage>
</organism>
<accession>A0AAD8NBC4</accession>
<dbReference type="AlphaFoldDB" id="A0AAD8NBC4"/>
<dbReference type="Proteomes" id="UP001237642">
    <property type="component" value="Unassembled WGS sequence"/>
</dbReference>